<reference evidence="5 6" key="1">
    <citation type="submission" date="2018-08" db="EMBL/GenBank/DDBJ databases">
        <title>Genomic Encyclopedia of Type Strains, Phase III (KMG-III): the genomes of soil and plant-associated and newly described type strains.</title>
        <authorList>
            <person name="Whitman W."/>
        </authorList>
    </citation>
    <scope>NUCLEOTIDE SEQUENCE [LARGE SCALE GENOMIC DNA]</scope>
    <source>
        <strain evidence="5 6">CGMCC 1.10966</strain>
    </source>
</reference>
<evidence type="ECO:0000259" key="4">
    <source>
        <dbReference type="Pfam" id="PF13193"/>
    </source>
</evidence>
<keyword evidence="2" id="KW-1133">Transmembrane helix</keyword>
<dbReference type="FunFam" id="3.40.50.12780:FF:000003">
    <property type="entry name" value="Long-chain-fatty-acid--CoA ligase FadD"/>
    <property type="match status" value="1"/>
</dbReference>
<comment type="caution">
    <text evidence="5">The sequence shown here is derived from an EMBL/GenBank/DDBJ whole genome shotgun (WGS) entry which is preliminary data.</text>
</comment>
<keyword evidence="2" id="KW-0812">Transmembrane</keyword>
<protein>
    <submittedName>
        <fullName evidence="5">Long-chain acyl-CoA synthetase</fullName>
    </submittedName>
</protein>
<gene>
    <name evidence="5" type="ORF">A8990_1782</name>
</gene>
<dbReference type="SUPFAM" id="SSF56801">
    <property type="entry name" value="Acetyl-CoA synthetase-like"/>
    <property type="match status" value="1"/>
</dbReference>
<evidence type="ECO:0000313" key="5">
    <source>
        <dbReference type="EMBL" id="REE54726.1"/>
    </source>
</evidence>
<dbReference type="PANTHER" id="PTHR43767:SF9">
    <property type="entry name" value="LONG-CHAIN-FATTY-ACID--COA LIGASE"/>
    <property type="match status" value="1"/>
</dbReference>
<dbReference type="InterPro" id="IPR000873">
    <property type="entry name" value="AMP-dep_synth/lig_dom"/>
</dbReference>
<comment type="similarity">
    <text evidence="1">Belongs to the ATP-dependent AMP-binding enzyme family.</text>
</comment>
<dbReference type="InterPro" id="IPR025110">
    <property type="entry name" value="AMP-bd_C"/>
</dbReference>
<feature type="domain" description="AMP-dependent synthetase/ligase" evidence="3">
    <location>
        <begin position="32"/>
        <end position="428"/>
    </location>
</feature>
<dbReference type="GO" id="GO:0016877">
    <property type="term" value="F:ligase activity, forming carbon-sulfur bonds"/>
    <property type="evidence" value="ECO:0007669"/>
    <property type="project" value="UniProtKB-ARBA"/>
</dbReference>
<evidence type="ECO:0000256" key="2">
    <source>
        <dbReference type="SAM" id="Phobius"/>
    </source>
</evidence>
<dbReference type="InterPro" id="IPR045851">
    <property type="entry name" value="AMP-bd_C_sf"/>
</dbReference>
<dbReference type="PROSITE" id="PS00455">
    <property type="entry name" value="AMP_BINDING"/>
    <property type="match status" value="1"/>
</dbReference>
<evidence type="ECO:0000259" key="3">
    <source>
        <dbReference type="Pfam" id="PF00501"/>
    </source>
</evidence>
<name>A0A3D9PY78_9BACL</name>
<dbReference type="Proteomes" id="UP000256304">
    <property type="component" value="Unassembled WGS sequence"/>
</dbReference>
<dbReference type="InterPro" id="IPR050237">
    <property type="entry name" value="ATP-dep_AMP-bd_enzyme"/>
</dbReference>
<proteinExistence type="inferred from homology"/>
<organism evidence="5 6">
    <name type="scientific">Paenibacillus taihuensis</name>
    <dbReference type="NCBI Taxonomy" id="1156355"/>
    <lineage>
        <taxon>Bacteria</taxon>
        <taxon>Bacillati</taxon>
        <taxon>Bacillota</taxon>
        <taxon>Bacilli</taxon>
        <taxon>Bacillales</taxon>
        <taxon>Paenibacillaceae</taxon>
        <taxon>Paenibacillus</taxon>
    </lineage>
</organism>
<dbReference type="PANTHER" id="PTHR43767">
    <property type="entry name" value="LONG-CHAIN-FATTY-ACID--COA LIGASE"/>
    <property type="match status" value="1"/>
</dbReference>
<dbReference type="Gene3D" id="3.40.50.12780">
    <property type="entry name" value="N-terminal domain of ligase-like"/>
    <property type="match status" value="1"/>
</dbReference>
<dbReference type="InterPro" id="IPR020845">
    <property type="entry name" value="AMP-binding_CS"/>
</dbReference>
<dbReference type="Pfam" id="PF13193">
    <property type="entry name" value="AMP-binding_C"/>
    <property type="match status" value="1"/>
</dbReference>
<keyword evidence="6" id="KW-1185">Reference proteome</keyword>
<dbReference type="InterPro" id="IPR042099">
    <property type="entry name" value="ANL_N_sf"/>
</dbReference>
<accession>A0A3D9PY78</accession>
<dbReference type="RefSeq" id="WP_116192883.1">
    <property type="nucleotide sequence ID" value="NZ_QTTN01000078.1"/>
</dbReference>
<dbReference type="Pfam" id="PF00501">
    <property type="entry name" value="AMP-binding"/>
    <property type="match status" value="1"/>
</dbReference>
<dbReference type="CDD" id="cd05936">
    <property type="entry name" value="FC-FACS_FadD_like"/>
    <property type="match status" value="1"/>
</dbReference>
<feature type="transmembrane region" description="Helical" evidence="2">
    <location>
        <begin position="262"/>
        <end position="283"/>
    </location>
</feature>
<keyword evidence="2" id="KW-0472">Membrane</keyword>
<evidence type="ECO:0000313" key="6">
    <source>
        <dbReference type="Proteomes" id="UP000256304"/>
    </source>
</evidence>
<sequence length="576" mass="63704">MDQAQASPWLRNYPGEVPHTLDIPDVSISDLLQQTAAKYPGNEALHFYGRKTTYRELLAAANRMAAGLQAVGIGKGDRVAIMLPNCPQTVISYFGVLLAGGIVVMTNPLYVERELTHQLKDSGARCIITLDLLYPRLARVRGDVPEDGPVPQLCTVLVTSIQDELPFPKNMLYPIKQRRSGHNPSIPYGKHGVTRYTSFLSRAPKLPSQVELNPEADTAQLQYTGGTTGLAKGVILTHRNLVANVVQCSAWFYRVDEGKERFLAALPLFHVFGLTALMNLSVLKGGSLILLPRFEVQAVLETIRKQKATVFPGAPTMYVALLNHHDVKKYDLSSIKVCVSGSSPLPLEVQTKFEALTGGRLIEGYGLTEASPVTHVNPIWTKRRIGSIGLPLPNTDARIADMDTGEDLPEGEIGELLVRGPQVMKGYWNSPSATEAAFRGEWLRTGDMAQADSDGFFAIVDRIKDIIIASGFNVYPREVEEVLYEHPGVRDACVIGVKDEYRGETVKAFIVLRKDVSVSAMQLDRWCRDRLAVFKVPHLYEFRTELPMSMIGKVLRRKLQEEEANEREGTGGSPLQ</sequence>
<evidence type="ECO:0000256" key="1">
    <source>
        <dbReference type="ARBA" id="ARBA00006432"/>
    </source>
</evidence>
<dbReference type="EMBL" id="QTTN01000078">
    <property type="protein sequence ID" value="REE54726.1"/>
    <property type="molecule type" value="Genomic_DNA"/>
</dbReference>
<feature type="transmembrane region" description="Helical" evidence="2">
    <location>
        <begin position="90"/>
        <end position="110"/>
    </location>
</feature>
<feature type="domain" description="AMP-binding enzyme C-terminal" evidence="4">
    <location>
        <begin position="478"/>
        <end position="553"/>
    </location>
</feature>
<dbReference type="OrthoDB" id="9757771at2"/>
<dbReference type="Gene3D" id="3.30.300.30">
    <property type="match status" value="1"/>
</dbReference>
<dbReference type="AlphaFoldDB" id="A0A3D9PY78"/>